<dbReference type="PANTHER" id="PTHR46825:SF9">
    <property type="entry name" value="BETA-LACTAMASE-RELATED DOMAIN-CONTAINING PROTEIN"/>
    <property type="match status" value="1"/>
</dbReference>
<sequence>MDLEQVDRALATLPGLHPGGPGLAVGVYADGKVLHTAARGVATVEFGVPIDSRTRFDIASISKQFTAACLLLLERDGRLSLSDDVRAHVPELRLGVPVTIDQCLRHTGGLPEWYGLQAVTGVPFHLLDEERLMRIVTGVRRTMFEPGTRFSYSNTGYILAAVVVRRLTGRSLADFARDRLFGPLGMDDTVFRDDASVPLPQMAYGYNGAGARADTLESAVGDGGVVTGVADLAPWLGFLADGRVLGDDVRAALLERTVLADGTVLRYARGICHLSVGDLSAYGHAGGMHGYVGNLLHLPEPGVGVAVLTNHSGLDPVGLSIRLARALTGQDPAPRPAPARPATAEAARAALLGHWHDPASEATVTLGPAADGRISLTGGADFELALGDDGRWHGQADAERVWLVPEHGRLLIGHDGSIRWPDAYEPCEAPVEGPAPEGAWLNDEVGVLAVLEEGVLRVGLTFQAPVTPAPAGTWRAGPFALRLDADGDLLLSGGGLLGLRFAAQPGGTAPVGIPPGLV</sequence>
<dbReference type="Gene3D" id="3.40.710.10">
    <property type="entry name" value="DD-peptidase/beta-lactamase superfamily"/>
    <property type="match status" value="1"/>
</dbReference>
<dbReference type="InterPro" id="IPR001466">
    <property type="entry name" value="Beta-lactam-related"/>
</dbReference>
<evidence type="ECO:0000313" key="3">
    <source>
        <dbReference type="Proteomes" id="UP001589647"/>
    </source>
</evidence>
<dbReference type="InterPro" id="IPR012338">
    <property type="entry name" value="Beta-lactam/transpept-like"/>
</dbReference>
<feature type="domain" description="Beta-lactamase-related" evidence="1">
    <location>
        <begin position="19"/>
        <end position="327"/>
    </location>
</feature>
<keyword evidence="3" id="KW-1185">Reference proteome</keyword>
<dbReference type="InterPro" id="IPR050491">
    <property type="entry name" value="AmpC-like"/>
</dbReference>
<dbReference type="EC" id="3.-.-.-" evidence="2"/>
<reference evidence="2 3" key="1">
    <citation type="submission" date="2024-09" db="EMBL/GenBank/DDBJ databases">
        <authorList>
            <person name="Sun Q."/>
            <person name="Mori K."/>
        </authorList>
    </citation>
    <scope>NUCLEOTIDE SEQUENCE [LARGE SCALE GENOMIC DNA]</scope>
    <source>
        <strain evidence="2 3">CCM 3426</strain>
    </source>
</reference>
<dbReference type="PANTHER" id="PTHR46825">
    <property type="entry name" value="D-ALANYL-D-ALANINE-CARBOXYPEPTIDASE/ENDOPEPTIDASE AMPH"/>
    <property type="match status" value="1"/>
</dbReference>
<name>A0ABV5IAG6_9ACTN</name>
<evidence type="ECO:0000313" key="2">
    <source>
        <dbReference type="EMBL" id="MFB9201322.1"/>
    </source>
</evidence>
<dbReference type="GO" id="GO:0016787">
    <property type="term" value="F:hydrolase activity"/>
    <property type="evidence" value="ECO:0007669"/>
    <property type="project" value="UniProtKB-KW"/>
</dbReference>
<keyword evidence="2" id="KW-0378">Hydrolase</keyword>
<dbReference type="EMBL" id="JBHMEI010000004">
    <property type="protein sequence ID" value="MFB9201322.1"/>
    <property type="molecule type" value="Genomic_DNA"/>
</dbReference>
<proteinExistence type="predicted"/>
<dbReference type="Pfam" id="PF00144">
    <property type="entry name" value="Beta-lactamase"/>
    <property type="match status" value="1"/>
</dbReference>
<comment type="caution">
    <text evidence="2">The sequence shown here is derived from an EMBL/GenBank/DDBJ whole genome shotgun (WGS) entry which is preliminary data.</text>
</comment>
<protein>
    <submittedName>
        <fullName evidence="2">Serine hydrolase domain-containing protein</fullName>
        <ecNumber evidence="2">3.-.-.-</ecNumber>
    </submittedName>
</protein>
<dbReference type="SUPFAM" id="SSF56601">
    <property type="entry name" value="beta-lactamase/transpeptidase-like"/>
    <property type="match status" value="1"/>
</dbReference>
<accession>A0ABV5IAG6</accession>
<evidence type="ECO:0000259" key="1">
    <source>
        <dbReference type="Pfam" id="PF00144"/>
    </source>
</evidence>
<organism evidence="2 3">
    <name type="scientific">Nonomuraea spiralis</name>
    <dbReference type="NCBI Taxonomy" id="46182"/>
    <lineage>
        <taxon>Bacteria</taxon>
        <taxon>Bacillati</taxon>
        <taxon>Actinomycetota</taxon>
        <taxon>Actinomycetes</taxon>
        <taxon>Streptosporangiales</taxon>
        <taxon>Streptosporangiaceae</taxon>
        <taxon>Nonomuraea</taxon>
    </lineage>
</organism>
<dbReference type="Proteomes" id="UP001589647">
    <property type="component" value="Unassembled WGS sequence"/>
</dbReference>
<gene>
    <name evidence="2" type="ORF">ACFFV7_08990</name>
</gene>
<dbReference type="RefSeq" id="WP_189650095.1">
    <property type="nucleotide sequence ID" value="NZ_BMRC01000012.1"/>
</dbReference>